<dbReference type="PROSITE" id="PS00012">
    <property type="entry name" value="PHOSPHOPANTETHEINE"/>
    <property type="match status" value="1"/>
</dbReference>
<dbReference type="Gene3D" id="3.40.50.1820">
    <property type="entry name" value="alpha/beta hydrolase"/>
    <property type="match status" value="1"/>
</dbReference>
<evidence type="ECO:0000313" key="6">
    <source>
        <dbReference type="EMBL" id="GHI19974.1"/>
    </source>
</evidence>
<dbReference type="Gene3D" id="3.30.559.10">
    <property type="entry name" value="Chloramphenicol acetyltransferase-like domain"/>
    <property type="match status" value="2"/>
</dbReference>
<dbReference type="PROSITE" id="PS50075">
    <property type="entry name" value="CARRIER"/>
    <property type="match status" value="1"/>
</dbReference>
<dbReference type="InterPro" id="IPR009081">
    <property type="entry name" value="PP-bd_ACP"/>
</dbReference>
<evidence type="ECO:0000259" key="5">
    <source>
        <dbReference type="PROSITE" id="PS50075"/>
    </source>
</evidence>
<dbReference type="InterPro" id="IPR036736">
    <property type="entry name" value="ACP-like_sf"/>
</dbReference>
<keyword evidence="3" id="KW-0597">Phosphoprotein</keyword>
<dbReference type="InterPro" id="IPR023213">
    <property type="entry name" value="CAT-like_dom_sf"/>
</dbReference>
<dbReference type="Pfam" id="PF00668">
    <property type="entry name" value="Condensation"/>
    <property type="match status" value="2"/>
</dbReference>
<keyword evidence="7" id="KW-1185">Reference proteome</keyword>
<feature type="compositionally biased region" description="Low complexity" evidence="4">
    <location>
        <begin position="469"/>
        <end position="483"/>
    </location>
</feature>
<evidence type="ECO:0000256" key="3">
    <source>
        <dbReference type="ARBA" id="ARBA00022553"/>
    </source>
</evidence>
<dbReference type="Proteomes" id="UP001052739">
    <property type="component" value="Unassembled WGS sequence"/>
</dbReference>
<reference evidence="6" key="1">
    <citation type="submission" date="2024-05" db="EMBL/GenBank/DDBJ databases">
        <title>Whole genome shotgun sequence of Streptomyces hydrogenans NBRC 13475.</title>
        <authorList>
            <person name="Komaki H."/>
            <person name="Tamura T."/>
        </authorList>
    </citation>
    <scope>NUCLEOTIDE SEQUENCE</scope>
    <source>
        <strain evidence="6">NBRC 13475</strain>
    </source>
</reference>
<dbReference type="SUPFAM" id="SSF47336">
    <property type="entry name" value="ACP-like"/>
    <property type="match status" value="1"/>
</dbReference>
<dbReference type="Gene3D" id="3.30.559.30">
    <property type="entry name" value="Nonribosomal peptide synthetase, condensation domain"/>
    <property type="match status" value="2"/>
</dbReference>
<organism evidence="6 7">
    <name type="scientific">Streptomyces hydrogenans</name>
    <dbReference type="NCBI Taxonomy" id="1873719"/>
    <lineage>
        <taxon>Bacteria</taxon>
        <taxon>Bacillati</taxon>
        <taxon>Actinomycetota</taxon>
        <taxon>Actinomycetes</taxon>
        <taxon>Kitasatosporales</taxon>
        <taxon>Streptomycetaceae</taxon>
        <taxon>Streptomyces</taxon>
    </lineage>
</organism>
<comment type="caution">
    <text evidence="6">The sequence shown here is derived from an EMBL/GenBank/DDBJ whole genome shotgun (WGS) entry which is preliminary data.</text>
</comment>
<evidence type="ECO:0000256" key="1">
    <source>
        <dbReference type="ARBA" id="ARBA00001957"/>
    </source>
</evidence>
<keyword evidence="2" id="KW-0596">Phosphopantetheine</keyword>
<evidence type="ECO:0000313" key="7">
    <source>
        <dbReference type="Proteomes" id="UP001052739"/>
    </source>
</evidence>
<dbReference type="InterPro" id="IPR006162">
    <property type="entry name" value="Ppantetheine_attach_site"/>
</dbReference>
<evidence type="ECO:0000256" key="4">
    <source>
        <dbReference type="SAM" id="MobiDB-lite"/>
    </source>
</evidence>
<feature type="domain" description="Carrier" evidence="5">
    <location>
        <begin position="491"/>
        <end position="569"/>
    </location>
</feature>
<name>A0ABQ3P4M5_9ACTN</name>
<accession>A0ABQ3P4M5</accession>
<sequence>MTGTPPAPLSFAQERLWFADAAAPGNPTYNVPLFFRARGPLDPKALSLALEAVTARHEPLRTVYRLADGHPAQEVRAPGPVPVEVVDLTGAPDAAARAEREAGERGRAPFDLAAGPLLRCTLWQGLPDGDAVLLTVHHIAVDGWSLAPLFDDLARAYGAAAAGDPVELPELPTRYADFAVLERAAEHAPEAVRALEERVAELRAVAPGLRLAGRADRPAAPDGGRTGAQLTLTVPPPVRTGIEELARTLRATPYVVLTAAVQAVLRRWSGRADFLLGTMTANRDHPGLEEAVGFFVNNVPLRCRVDPAGSFRALCTATRKEAFRSLSYQRVPFDRLTAAVAAAHGTGRRPLVDVGFVYQNSPVPRAGRTGWTAPVVLGTGTAKFDLLLILEDGPEGLSVTVEYDTELYGPATARALAEGLAALLDAAVADPDAPLAALPEAPGQPTTDELPPEPVPPSPLPSAVPSPAAPATGSPASAGVPSGPALVGAEAEAADLFVTALGGRGGLGPAPDAGTLTADSDFFALGGHSLLAVTMLAEAKRRHGAAVSPRAFLPHPTVAGLALLLTEARAAARAAEAAPEAAEPVAAADDEAYPASPVQQRFWFLDRLPSLRSAYLIPTLVEYGGAVDPDVLRRAVDLVLGRHPALSSVFCLDRRKRHVCYYTSCAPAPVTVSDAADWHPDILRSRLSHLCWAPVDLGKEAPARAEILTLGPDRTVLALVVHHIVADGWSRDLLLAEIGTAYRALASGAEPLLPEPVHPARLAPADPTTPAREAERAAALLDHLRGAPNDIALPHDWPRTELQSTEATLLTARLPAGTAARLRAVAADVNGCTLFMTTAALLAVALARRGDQRDFLFAFPWAGREAPDATEAIGMFVNTLILRIDLRGEPTWRELLGRVKESCSVSYRHADVALDVLANELHSDRDLSRPALTPVFLSAQSGDTGPAAPADGTTARFLPLEPLHLKYELELVATEAAGDRLDLALAYAVHLFTRDTAQALLTDVVAAAEDLAADPDSHPFTRSTP</sequence>
<dbReference type="EMBL" id="BNDW01000004">
    <property type="protein sequence ID" value="GHI19974.1"/>
    <property type="molecule type" value="Genomic_DNA"/>
</dbReference>
<dbReference type="InterPro" id="IPR001242">
    <property type="entry name" value="Condensation_dom"/>
</dbReference>
<dbReference type="PANTHER" id="PTHR45527:SF1">
    <property type="entry name" value="FATTY ACID SYNTHASE"/>
    <property type="match status" value="1"/>
</dbReference>
<proteinExistence type="predicted"/>
<dbReference type="PANTHER" id="PTHR45527">
    <property type="entry name" value="NONRIBOSOMAL PEPTIDE SYNTHETASE"/>
    <property type="match status" value="1"/>
</dbReference>
<comment type="cofactor">
    <cofactor evidence="1">
        <name>pantetheine 4'-phosphate</name>
        <dbReference type="ChEBI" id="CHEBI:47942"/>
    </cofactor>
</comment>
<evidence type="ECO:0000256" key="2">
    <source>
        <dbReference type="ARBA" id="ARBA00022450"/>
    </source>
</evidence>
<protein>
    <submittedName>
        <fullName evidence="6">Peptide synthetase</fullName>
    </submittedName>
</protein>
<feature type="region of interest" description="Disordered" evidence="4">
    <location>
        <begin position="435"/>
        <end position="483"/>
    </location>
</feature>
<dbReference type="SUPFAM" id="SSF52777">
    <property type="entry name" value="CoA-dependent acyltransferases"/>
    <property type="match status" value="4"/>
</dbReference>
<dbReference type="CDD" id="cd19531">
    <property type="entry name" value="LCL_NRPS-like"/>
    <property type="match status" value="1"/>
</dbReference>
<dbReference type="RefSeq" id="WP_190224870.1">
    <property type="nucleotide sequence ID" value="NZ_BNBS01000076.1"/>
</dbReference>
<dbReference type="Pfam" id="PF00550">
    <property type="entry name" value="PP-binding"/>
    <property type="match status" value="1"/>
</dbReference>
<gene>
    <name evidence="6" type="ORF">Shyd_13450</name>
</gene>
<dbReference type="InterPro" id="IPR029058">
    <property type="entry name" value="AB_hydrolase_fold"/>
</dbReference>
<feature type="compositionally biased region" description="Pro residues" evidence="4">
    <location>
        <begin position="452"/>
        <end position="468"/>
    </location>
</feature>